<evidence type="ECO:0000313" key="3">
    <source>
        <dbReference type="Proteomes" id="UP001159363"/>
    </source>
</evidence>
<protein>
    <submittedName>
        <fullName evidence="2">Uncharacterized protein</fullName>
    </submittedName>
</protein>
<comment type="caution">
    <text evidence="2">The sequence shown here is derived from an EMBL/GenBank/DDBJ whole genome shotgun (WGS) entry which is preliminary data.</text>
</comment>
<proteinExistence type="predicted"/>
<feature type="compositionally biased region" description="Basic and acidic residues" evidence="1">
    <location>
        <begin position="1"/>
        <end position="14"/>
    </location>
</feature>
<feature type="region of interest" description="Disordered" evidence="1">
    <location>
        <begin position="160"/>
        <end position="179"/>
    </location>
</feature>
<organism evidence="2 3">
    <name type="scientific">Dryococelus australis</name>
    <dbReference type="NCBI Taxonomy" id="614101"/>
    <lineage>
        <taxon>Eukaryota</taxon>
        <taxon>Metazoa</taxon>
        <taxon>Ecdysozoa</taxon>
        <taxon>Arthropoda</taxon>
        <taxon>Hexapoda</taxon>
        <taxon>Insecta</taxon>
        <taxon>Pterygota</taxon>
        <taxon>Neoptera</taxon>
        <taxon>Polyneoptera</taxon>
        <taxon>Phasmatodea</taxon>
        <taxon>Verophasmatodea</taxon>
        <taxon>Anareolatae</taxon>
        <taxon>Phasmatidae</taxon>
        <taxon>Eurycanthinae</taxon>
        <taxon>Dryococelus</taxon>
    </lineage>
</organism>
<reference evidence="2 3" key="1">
    <citation type="submission" date="2023-02" db="EMBL/GenBank/DDBJ databases">
        <title>LHISI_Scaffold_Assembly.</title>
        <authorList>
            <person name="Stuart O.P."/>
            <person name="Cleave R."/>
            <person name="Magrath M.J.L."/>
            <person name="Mikheyev A.S."/>
        </authorList>
    </citation>
    <scope>NUCLEOTIDE SEQUENCE [LARGE SCALE GENOMIC DNA]</scope>
    <source>
        <strain evidence="2">Daus_M_001</strain>
        <tissue evidence="2">Leg muscle</tissue>
    </source>
</reference>
<dbReference type="EMBL" id="JARBHB010000006">
    <property type="protein sequence ID" value="KAJ8881068.1"/>
    <property type="molecule type" value="Genomic_DNA"/>
</dbReference>
<gene>
    <name evidence="2" type="ORF">PR048_017541</name>
</gene>
<feature type="compositionally biased region" description="Polar residues" evidence="1">
    <location>
        <begin position="15"/>
        <end position="33"/>
    </location>
</feature>
<keyword evidence="3" id="KW-1185">Reference proteome</keyword>
<sequence>MKGHGKQEILEKNHPSTASSGTIPTCENPQANRSATAVPNVLQVLENGGNKGGGADAETLVYESGPVWYNGKRGTGLEGLRSGEVGGHIPAIPTLTPLIQQATLRGLEDILQTTARKSGTGDKGNAACPVRGGRRGRLPIDGAAFANYVRLTALSATNVSEHSRARGKGGWGQTKQHWPRHPIKYQPPAFDAHNFHHGAFSRPDQGDTPVVEMSRALGCPHTMRNSSRPGLYSLGLREFRSVCGNGLEATVELRMYSVSSPSAFEEDTSVNREFQEDWTQIYESEPCLWQVKCKEYHDRVKKEAYYTRLLVILKEVDTSTTKDNVIKKINNLWIMPRASRINVDSSDDSDDNKSATEIWNILLRAHKFASCAGEWKRKKDNCHTISTAEGQAMTGFESQTRAADSVLPSNRRRPVASGRGVCDCKYQVVECAVGKLDNWTRCRYVSAYSTWSIALRLQPTPVVLKADGDIKLHQHCLAHNHLADDNKTNMMSLARATDITDGGRHQYHLADDRRTNMETYRRRNKMAVYRHLIRQNDSMNWNFLETRWQKQNKMADASNMADSRSRSSTMVEPRLRLVDCNLSAKISSTEVDITDHGLNCSLRNVKACVGTARFRPNLTAAPVQFRHQVKGKGSGVMTFSAVFITPPFPPSRQTSSSGGSASLVKDDKSDPYVWMGCELLFSTSILRSYS</sequence>
<dbReference type="Proteomes" id="UP001159363">
    <property type="component" value="Chromosome 5"/>
</dbReference>
<accession>A0ABQ9H9T6</accession>
<name>A0ABQ9H9T6_9NEOP</name>
<evidence type="ECO:0000256" key="1">
    <source>
        <dbReference type="SAM" id="MobiDB-lite"/>
    </source>
</evidence>
<feature type="region of interest" description="Disordered" evidence="1">
    <location>
        <begin position="1"/>
        <end position="33"/>
    </location>
</feature>
<evidence type="ECO:0000313" key="2">
    <source>
        <dbReference type="EMBL" id="KAJ8881068.1"/>
    </source>
</evidence>